<dbReference type="Proteomes" id="UP001628179">
    <property type="component" value="Unassembled WGS sequence"/>
</dbReference>
<evidence type="ECO:0000313" key="1">
    <source>
        <dbReference type="EMBL" id="GAB1311006.1"/>
    </source>
</evidence>
<reference evidence="1 2" key="1">
    <citation type="submission" date="2024-09" db="EMBL/GenBank/DDBJ databases">
        <title>Itraconazole resistance in Madurella fahalii resulting from another homologue of gene encoding cytochrome P450 14-alpha sterol demethylase (CYP51).</title>
        <authorList>
            <person name="Yoshioka I."/>
            <person name="Fahal A.H."/>
            <person name="Kaneko S."/>
            <person name="Yaguchi T."/>
        </authorList>
    </citation>
    <scope>NUCLEOTIDE SEQUENCE [LARGE SCALE GENOMIC DNA]</scope>
    <source>
        <strain evidence="1 2">IFM 68171</strain>
    </source>
</reference>
<protein>
    <submittedName>
        <fullName evidence="1">Uncharacterized protein</fullName>
    </submittedName>
</protein>
<evidence type="ECO:0000313" key="2">
    <source>
        <dbReference type="Proteomes" id="UP001628179"/>
    </source>
</evidence>
<name>A0ABQ0FZS0_9PEZI</name>
<accession>A0ABQ0FZS0</accession>
<comment type="caution">
    <text evidence="1">The sequence shown here is derived from an EMBL/GenBank/DDBJ whole genome shotgun (WGS) entry which is preliminary data.</text>
</comment>
<dbReference type="GeneID" id="98171961"/>
<proteinExistence type="predicted"/>
<sequence>MPDTTAMLNVEVAMHQSLTCKSSQSQATQDGRQTCVIDYLVSKSNLSWDAALRNPWSLKDAPLGDIIKEDKSLSFTRTWWTSGRCTSFTLRVVRQLQEYDAASFDFKFYDLNGHRVARCAKTGILIDSSSAVEVLVLKDGEEWLTLDEEGGQPAGKWVNGKSKFERDNNRGERQQKVSGDEITLHRCMEICLLDIKKTFEPLCLFRSFENGRAKFNGMIKWQPAKHNLILVKKLGVRDNDTIVFDKDGNEKTEKECVELVRRFVVEHGNEKQWRWGQETHRPCDIHDKLWEAAKVCWGRPRKL</sequence>
<dbReference type="EMBL" id="BAAFSV010000001">
    <property type="protein sequence ID" value="GAB1311006.1"/>
    <property type="molecule type" value="Genomic_DNA"/>
</dbReference>
<dbReference type="RefSeq" id="XP_070912739.1">
    <property type="nucleotide sequence ID" value="XM_071056638.1"/>
</dbReference>
<keyword evidence="2" id="KW-1185">Reference proteome</keyword>
<gene>
    <name evidence="1" type="ORF">MFIFM68171_01216</name>
</gene>
<organism evidence="1 2">
    <name type="scientific">Madurella fahalii</name>
    <dbReference type="NCBI Taxonomy" id="1157608"/>
    <lineage>
        <taxon>Eukaryota</taxon>
        <taxon>Fungi</taxon>
        <taxon>Dikarya</taxon>
        <taxon>Ascomycota</taxon>
        <taxon>Pezizomycotina</taxon>
        <taxon>Sordariomycetes</taxon>
        <taxon>Sordariomycetidae</taxon>
        <taxon>Sordariales</taxon>
        <taxon>Sordariales incertae sedis</taxon>
        <taxon>Madurella</taxon>
    </lineage>
</organism>